<sequence length="71" mass="7758">MTPRVASFRLEYAAGFKSECMADFVGIHNLRPSQRAQVRAGLTIRVPVFRFPALMSAGGELYVGDAREGAI</sequence>
<proteinExistence type="predicted"/>
<dbReference type="Proteomes" id="UP000216442">
    <property type="component" value="Unassembled WGS sequence"/>
</dbReference>
<evidence type="ECO:0000313" key="1">
    <source>
        <dbReference type="EMBL" id="PAQ08306.1"/>
    </source>
</evidence>
<comment type="caution">
    <text evidence="1">The sequence shown here is derived from an EMBL/GenBank/DDBJ whole genome shotgun (WGS) entry which is preliminary data.</text>
</comment>
<dbReference type="EMBL" id="NPKJ01000051">
    <property type="protein sequence ID" value="PAQ08306.1"/>
    <property type="molecule type" value="Genomic_DNA"/>
</dbReference>
<dbReference type="AlphaFoldDB" id="A0A271LLR7"/>
<evidence type="ECO:0000313" key="2">
    <source>
        <dbReference type="Proteomes" id="UP000216442"/>
    </source>
</evidence>
<gene>
    <name evidence="1" type="ORF">CIT26_17790</name>
</gene>
<name>A0A271LLR7_9HYPH</name>
<organism evidence="1 2">
    <name type="scientific">Mesorhizobium temperatum</name>
    <dbReference type="NCBI Taxonomy" id="241416"/>
    <lineage>
        <taxon>Bacteria</taxon>
        <taxon>Pseudomonadati</taxon>
        <taxon>Pseudomonadota</taxon>
        <taxon>Alphaproteobacteria</taxon>
        <taxon>Hyphomicrobiales</taxon>
        <taxon>Phyllobacteriaceae</taxon>
        <taxon>Mesorhizobium</taxon>
    </lineage>
</organism>
<protein>
    <submittedName>
        <fullName evidence="1">Uncharacterized protein</fullName>
    </submittedName>
</protein>
<accession>A0A271LLR7</accession>
<keyword evidence="2" id="KW-1185">Reference proteome</keyword>
<reference evidence="1 2" key="1">
    <citation type="submission" date="2017-08" db="EMBL/GenBank/DDBJ databases">
        <title>Mesorhizobium wenxinae sp. nov., a novel rhizobial species isolated from root nodules of chickpea (Cicer arietinum L.).</title>
        <authorList>
            <person name="Zhang J."/>
        </authorList>
    </citation>
    <scope>NUCLEOTIDE SEQUENCE [LARGE SCALE GENOMIC DNA]</scope>
    <source>
        <strain evidence="1 2">SDW018</strain>
    </source>
</reference>